<feature type="domain" description="HTH tetR-type" evidence="5">
    <location>
        <begin position="6"/>
        <end position="66"/>
    </location>
</feature>
<dbReference type="EMBL" id="JAALAA010000031">
    <property type="protein sequence ID" value="NGN95835.1"/>
    <property type="molecule type" value="Genomic_DNA"/>
</dbReference>
<organism evidence="6 7">
    <name type="scientific">Nocardioides turkmenicus</name>
    <dbReference type="NCBI Taxonomy" id="2711220"/>
    <lineage>
        <taxon>Bacteria</taxon>
        <taxon>Bacillati</taxon>
        <taxon>Actinomycetota</taxon>
        <taxon>Actinomycetes</taxon>
        <taxon>Propionibacteriales</taxon>
        <taxon>Nocardioidaceae</taxon>
        <taxon>Nocardioides</taxon>
    </lineage>
</organism>
<dbReference type="InterPro" id="IPR001647">
    <property type="entry name" value="HTH_TetR"/>
</dbReference>
<dbReference type="InterPro" id="IPR023772">
    <property type="entry name" value="DNA-bd_HTH_TetR-type_CS"/>
</dbReference>
<evidence type="ECO:0000313" key="6">
    <source>
        <dbReference type="EMBL" id="NGN95835.1"/>
    </source>
</evidence>
<dbReference type="RefSeq" id="WP_165114016.1">
    <property type="nucleotide sequence ID" value="NZ_JAALAA010000031.1"/>
</dbReference>
<dbReference type="Gene3D" id="1.10.357.10">
    <property type="entry name" value="Tetracycline Repressor, domain 2"/>
    <property type="match status" value="1"/>
</dbReference>
<dbReference type="PANTHER" id="PTHR30055:SF234">
    <property type="entry name" value="HTH-TYPE TRANSCRIPTIONAL REGULATOR BETI"/>
    <property type="match status" value="1"/>
</dbReference>
<protein>
    <submittedName>
        <fullName evidence="6">TetR/AcrR family transcriptional regulator</fullName>
    </submittedName>
</protein>
<dbReference type="SUPFAM" id="SSF48498">
    <property type="entry name" value="Tetracyclin repressor-like, C-terminal domain"/>
    <property type="match status" value="1"/>
</dbReference>
<evidence type="ECO:0000256" key="2">
    <source>
        <dbReference type="ARBA" id="ARBA00023125"/>
    </source>
</evidence>
<accession>A0A6M1R0U0</accession>
<evidence type="ECO:0000256" key="3">
    <source>
        <dbReference type="ARBA" id="ARBA00023163"/>
    </source>
</evidence>
<keyword evidence="3" id="KW-0804">Transcription</keyword>
<dbReference type="PANTHER" id="PTHR30055">
    <property type="entry name" value="HTH-TYPE TRANSCRIPTIONAL REGULATOR RUTR"/>
    <property type="match status" value="1"/>
</dbReference>
<dbReference type="InterPro" id="IPR036271">
    <property type="entry name" value="Tet_transcr_reg_TetR-rel_C_sf"/>
</dbReference>
<dbReference type="GO" id="GO:0000976">
    <property type="term" value="F:transcription cis-regulatory region binding"/>
    <property type="evidence" value="ECO:0007669"/>
    <property type="project" value="TreeGrafter"/>
</dbReference>
<dbReference type="InterPro" id="IPR009057">
    <property type="entry name" value="Homeodomain-like_sf"/>
</dbReference>
<keyword evidence="1" id="KW-0805">Transcription regulation</keyword>
<evidence type="ECO:0000256" key="4">
    <source>
        <dbReference type="PROSITE-ProRule" id="PRU00335"/>
    </source>
</evidence>
<dbReference type="PROSITE" id="PS01081">
    <property type="entry name" value="HTH_TETR_1"/>
    <property type="match status" value="1"/>
</dbReference>
<evidence type="ECO:0000313" key="7">
    <source>
        <dbReference type="Proteomes" id="UP000483261"/>
    </source>
</evidence>
<dbReference type="PRINTS" id="PR00455">
    <property type="entry name" value="HTHTETR"/>
</dbReference>
<reference evidence="6 7" key="1">
    <citation type="submission" date="2020-02" db="EMBL/GenBank/DDBJ databases">
        <title>Whole-genome analyses of novel actinobacteria.</title>
        <authorList>
            <person name="Sahin N."/>
        </authorList>
    </citation>
    <scope>NUCLEOTIDE SEQUENCE [LARGE SCALE GENOMIC DNA]</scope>
    <source>
        <strain evidence="6 7">KC13</strain>
    </source>
</reference>
<feature type="DNA-binding region" description="H-T-H motif" evidence="4">
    <location>
        <begin position="29"/>
        <end position="48"/>
    </location>
</feature>
<dbReference type="GO" id="GO:0003700">
    <property type="term" value="F:DNA-binding transcription factor activity"/>
    <property type="evidence" value="ECO:0007669"/>
    <property type="project" value="TreeGrafter"/>
</dbReference>
<dbReference type="Proteomes" id="UP000483261">
    <property type="component" value="Unassembled WGS sequence"/>
</dbReference>
<gene>
    <name evidence="6" type="ORF">G5C66_24240</name>
</gene>
<dbReference type="Gene3D" id="1.10.10.60">
    <property type="entry name" value="Homeodomain-like"/>
    <property type="match status" value="1"/>
</dbReference>
<dbReference type="AlphaFoldDB" id="A0A6M1R0U0"/>
<dbReference type="Pfam" id="PF13305">
    <property type="entry name" value="TetR_C_33"/>
    <property type="match status" value="1"/>
</dbReference>
<dbReference type="Pfam" id="PF00440">
    <property type="entry name" value="TetR_N"/>
    <property type="match status" value="1"/>
</dbReference>
<keyword evidence="7" id="KW-1185">Reference proteome</keyword>
<dbReference type="InterPro" id="IPR025996">
    <property type="entry name" value="MT1864/Rv1816-like_C"/>
</dbReference>
<dbReference type="SUPFAM" id="SSF46689">
    <property type="entry name" value="Homeodomain-like"/>
    <property type="match status" value="1"/>
</dbReference>
<comment type="caution">
    <text evidence="6">The sequence shown here is derived from an EMBL/GenBank/DDBJ whole genome shotgun (WGS) entry which is preliminary data.</text>
</comment>
<dbReference type="PROSITE" id="PS50977">
    <property type="entry name" value="HTH_TETR_2"/>
    <property type="match status" value="1"/>
</dbReference>
<keyword evidence="2 4" id="KW-0238">DNA-binding</keyword>
<proteinExistence type="predicted"/>
<name>A0A6M1R0U0_9ACTN</name>
<evidence type="ECO:0000256" key="1">
    <source>
        <dbReference type="ARBA" id="ARBA00023015"/>
    </source>
</evidence>
<dbReference type="InterPro" id="IPR050109">
    <property type="entry name" value="HTH-type_TetR-like_transc_reg"/>
</dbReference>
<sequence>MDPRARRTIEALLTAAEQLFARRSVDDVTLDEIATAAGVAVGSVYNHFGSKAGLHAAVVQRAVDADRRFMDRAYTQDGSAVERLYAAADAYLDFYAANPDYFRTLAFPSGSTAYPAGRELADRLATSVREQNARMVAELRRGVADGSFRAIDPDDVATVLWAAWNGIISLGWRNDALGRDLDGLRELLRVATDVVAHGLLQDRPAGGGPGQVSSTLA</sequence>
<evidence type="ECO:0000259" key="5">
    <source>
        <dbReference type="PROSITE" id="PS50977"/>
    </source>
</evidence>